<feature type="transmembrane region" description="Helical" evidence="2">
    <location>
        <begin position="63"/>
        <end position="81"/>
    </location>
</feature>
<accession>A0A6J4I681</accession>
<evidence type="ECO:0000256" key="1">
    <source>
        <dbReference type="SAM" id="MobiDB-lite"/>
    </source>
</evidence>
<evidence type="ECO:0000313" key="3">
    <source>
        <dbReference type="EMBL" id="CAA9241428.1"/>
    </source>
</evidence>
<dbReference type="InterPro" id="IPR024341">
    <property type="entry name" value="DUF2631"/>
</dbReference>
<dbReference type="Pfam" id="PF10939">
    <property type="entry name" value="DUF2631"/>
    <property type="match status" value="1"/>
</dbReference>
<dbReference type="AlphaFoldDB" id="A0A6J4I681"/>
<name>A0A6J4I681_9ACTN</name>
<evidence type="ECO:0008006" key="4">
    <source>
        <dbReference type="Google" id="ProtNLM"/>
    </source>
</evidence>
<keyword evidence="2" id="KW-0472">Membrane</keyword>
<keyword evidence="2" id="KW-1133">Transmembrane helix</keyword>
<sequence>MADAHMTSPGVSEPTGTRHRHERPEDWGWHGAFGKWSRIGAWVSVILLIALNFTWHYNQSADPWLFGTAAALVLILIRDRYRRKNAWRDE</sequence>
<evidence type="ECO:0000256" key="2">
    <source>
        <dbReference type="SAM" id="Phobius"/>
    </source>
</evidence>
<keyword evidence="2" id="KW-0812">Transmembrane</keyword>
<dbReference type="EMBL" id="CADCTP010000135">
    <property type="protein sequence ID" value="CAA9241428.1"/>
    <property type="molecule type" value="Genomic_DNA"/>
</dbReference>
<reference evidence="3" key="1">
    <citation type="submission" date="2020-02" db="EMBL/GenBank/DDBJ databases">
        <authorList>
            <person name="Meier V. D."/>
        </authorList>
    </citation>
    <scope>NUCLEOTIDE SEQUENCE</scope>
    <source>
        <strain evidence="3">AVDCRST_MAG41</strain>
    </source>
</reference>
<protein>
    <recommendedName>
        <fullName evidence="4">DUF2631 domain-containing protein</fullName>
    </recommendedName>
</protein>
<feature type="region of interest" description="Disordered" evidence="1">
    <location>
        <begin position="1"/>
        <end position="25"/>
    </location>
</feature>
<feature type="transmembrane region" description="Helical" evidence="2">
    <location>
        <begin position="39"/>
        <end position="57"/>
    </location>
</feature>
<organism evidence="3">
    <name type="scientific">uncultured Mycobacteriales bacterium</name>
    <dbReference type="NCBI Taxonomy" id="581187"/>
    <lineage>
        <taxon>Bacteria</taxon>
        <taxon>Bacillati</taxon>
        <taxon>Actinomycetota</taxon>
        <taxon>Actinomycetes</taxon>
        <taxon>Mycobacteriales</taxon>
        <taxon>environmental samples</taxon>
    </lineage>
</organism>
<proteinExistence type="predicted"/>
<gene>
    <name evidence="3" type="ORF">AVDCRST_MAG41-1438</name>
</gene>